<evidence type="ECO:0000256" key="2">
    <source>
        <dbReference type="SAM" id="Phobius"/>
    </source>
</evidence>
<keyword evidence="2" id="KW-1133">Transmembrane helix</keyword>
<organism evidence="3 4">
    <name type="scientific">Rhodotorula taiwanensis</name>
    <dbReference type="NCBI Taxonomy" id="741276"/>
    <lineage>
        <taxon>Eukaryota</taxon>
        <taxon>Fungi</taxon>
        <taxon>Dikarya</taxon>
        <taxon>Basidiomycota</taxon>
        <taxon>Pucciniomycotina</taxon>
        <taxon>Microbotryomycetes</taxon>
        <taxon>Sporidiobolales</taxon>
        <taxon>Sporidiobolaceae</taxon>
        <taxon>Rhodotorula</taxon>
    </lineage>
</organism>
<dbReference type="AlphaFoldDB" id="A0A2S5B333"/>
<feature type="transmembrane region" description="Helical" evidence="2">
    <location>
        <begin position="274"/>
        <end position="294"/>
    </location>
</feature>
<sequence>YLERGSDQWYVARRDGSLNSSRLSSSLKSLYSATAQLPDSVLSRAAVRSALLALDAVVPLLLAWLVVAHWCSPAPPLVVATVTISPSDAADLLLRWQRPLQLVSGWAAAECAWWFAARIWTNCLDQRRSLPFLPRSPHAGPPVSPEERWRLWKSMVESSADPSVWLKTAFLPKAHRHAADGAGDAAFAKVKLESIGRTNIEQFIAHYLFERRLGDLKPHSLARSELDAMVLLLEARMTLSRPRGLAPFKFLRGRSPHRLFNLADEPLRAGHHPLVFYTAMAGISQIAYLALYLAGFRYYGGRGTWPFPLWSMRASTKALEAALDPAEAARMGDAKLAERVGYWYKPASAKMQEDDAKPLVICHGISGTFVIAPFLLYLSRLSGRAIFLPELPYVSMRLSPPSAILTRLEYVAAVRRMLWAHGFGLTCLERDEDDLSDDASVDGHDSAGREKHDDESWRRAKAIVLAHSFGTGAAAWLLRDAPDVIAGTVLGDPMSFLLHAADAPRNFFRTRCRTASELFFRYFALERGISHYLSRYLRWSDSVIFAGERGAAPLPDRVVKAIVPKCAQEPLEPPFDVPNYAPFVTPCPAGPLPTIVFLSERDCITPVAKVREYLEAAGFSTGDAKVPFSAGVKVALPLQNGNSHRDPPEKADGSPDNDDTSELAGEEQPLVRLDAPASAAMTSGPPSLYIMPHLEHGAILARPGWCRRVKDAIDRVEAAALAWEAEDA</sequence>
<proteinExistence type="predicted"/>
<dbReference type="STRING" id="741276.A0A2S5B333"/>
<reference evidence="3 4" key="1">
    <citation type="journal article" date="2018" name="Front. Microbiol.">
        <title>Prospects for Fungal Bioremediation of Acidic Radioactive Waste Sites: Characterization and Genome Sequence of Rhodotorula taiwanensis MD1149.</title>
        <authorList>
            <person name="Tkavc R."/>
            <person name="Matrosova V.Y."/>
            <person name="Grichenko O.E."/>
            <person name="Gostincar C."/>
            <person name="Volpe R.P."/>
            <person name="Klimenkova P."/>
            <person name="Gaidamakova E.K."/>
            <person name="Zhou C.E."/>
            <person name="Stewart B.J."/>
            <person name="Lyman M.G."/>
            <person name="Malfatti S.A."/>
            <person name="Rubinfeld B."/>
            <person name="Courtot M."/>
            <person name="Singh J."/>
            <person name="Dalgard C.L."/>
            <person name="Hamilton T."/>
            <person name="Frey K.G."/>
            <person name="Gunde-Cimerman N."/>
            <person name="Dugan L."/>
            <person name="Daly M.J."/>
        </authorList>
    </citation>
    <scope>NUCLEOTIDE SEQUENCE [LARGE SCALE GENOMIC DNA]</scope>
    <source>
        <strain evidence="3 4">MD1149</strain>
    </source>
</reference>
<dbReference type="Gene3D" id="3.40.50.1820">
    <property type="entry name" value="alpha/beta hydrolase"/>
    <property type="match status" value="1"/>
</dbReference>
<keyword evidence="2" id="KW-0472">Membrane</keyword>
<feature type="transmembrane region" description="Helical" evidence="2">
    <location>
        <begin position="359"/>
        <end position="378"/>
    </location>
</feature>
<dbReference type="OrthoDB" id="6431331at2759"/>
<keyword evidence="2" id="KW-0812">Transmembrane</keyword>
<keyword evidence="4" id="KW-1185">Reference proteome</keyword>
<feature type="non-terminal residue" evidence="3">
    <location>
        <position position="1"/>
    </location>
</feature>
<feature type="compositionally biased region" description="Acidic residues" evidence="1">
    <location>
        <begin position="655"/>
        <end position="665"/>
    </location>
</feature>
<dbReference type="SUPFAM" id="SSF53474">
    <property type="entry name" value="alpha/beta-Hydrolases"/>
    <property type="match status" value="1"/>
</dbReference>
<feature type="region of interest" description="Disordered" evidence="1">
    <location>
        <begin position="638"/>
        <end position="671"/>
    </location>
</feature>
<comment type="caution">
    <text evidence="3">The sequence shown here is derived from an EMBL/GenBank/DDBJ whole genome shotgun (WGS) entry which is preliminary data.</text>
</comment>
<gene>
    <name evidence="3" type="ORF">BMF94_5475</name>
</gene>
<accession>A0A2S5B333</accession>
<dbReference type="InterPro" id="IPR029058">
    <property type="entry name" value="AB_hydrolase_fold"/>
</dbReference>
<evidence type="ECO:0000313" key="3">
    <source>
        <dbReference type="EMBL" id="POY71165.1"/>
    </source>
</evidence>
<name>A0A2S5B333_9BASI</name>
<evidence type="ECO:0000256" key="1">
    <source>
        <dbReference type="SAM" id="MobiDB-lite"/>
    </source>
</evidence>
<dbReference type="PANTHER" id="PTHR37471:SF1">
    <property type="entry name" value="AB HYDROLASE-1 DOMAIN-CONTAINING PROTEIN"/>
    <property type="match status" value="1"/>
</dbReference>
<dbReference type="PANTHER" id="PTHR37471">
    <property type="entry name" value="UNNAMED PRODUCT"/>
    <property type="match status" value="1"/>
</dbReference>
<evidence type="ECO:0000313" key="4">
    <source>
        <dbReference type="Proteomes" id="UP000237144"/>
    </source>
</evidence>
<dbReference type="Proteomes" id="UP000237144">
    <property type="component" value="Unassembled WGS sequence"/>
</dbReference>
<dbReference type="EMBL" id="PJQD01000085">
    <property type="protein sequence ID" value="POY71165.1"/>
    <property type="molecule type" value="Genomic_DNA"/>
</dbReference>
<evidence type="ECO:0008006" key="5">
    <source>
        <dbReference type="Google" id="ProtNLM"/>
    </source>
</evidence>
<feature type="compositionally biased region" description="Basic and acidic residues" evidence="1">
    <location>
        <begin position="643"/>
        <end position="653"/>
    </location>
</feature>
<protein>
    <recommendedName>
        <fullName evidence="5">AB hydrolase-1 domain-containing protein</fullName>
    </recommendedName>
</protein>